<evidence type="ECO:0000256" key="4">
    <source>
        <dbReference type="ARBA" id="ARBA00022694"/>
    </source>
</evidence>
<proteinExistence type="inferred from homology"/>
<keyword evidence="5 6" id="KW-0694">RNA-binding</keyword>
<dbReference type="Pfam" id="PF01348">
    <property type="entry name" value="Intron_maturas2"/>
    <property type="match status" value="1"/>
</dbReference>
<comment type="subcellular location">
    <subcellularLocation>
        <location evidence="6">Plastid</location>
        <location evidence="6">Chloroplast</location>
    </subcellularLocation>
</comment>
<feature type="domain" description="Domain X" evidence="8">
    <location>
        <begin position="363"/>
        <end position="470"/>
    </location>
</feature>
<dbReference type="GeneID" id="41854194"/>
<accession>A0A5J6CE49</accession>
<sequence>MNKFRRDGKKHRSWQQCFFYLYPLFFQQDLYAIAHDHHLDRSSSSEPPEIRISDDFSFLTVKRLINRIRQSKNSTGLFRNFRPNQRKDRNRNSFFELILEGLTVVLEVSFSMRAKYSLECTNGWKSFRSIHCLFPFIEEKFPHSNSISDIRLPYVIHPEILVRIFRRSIRDAPSLHLFRCILYEWEWQNRFSLKNSQEAILANPRENTRFSLFLWNSYVCACESIFVPLLKRSSHSRLLSYGSLPERTHFDRKIKHIFLFPFRISTKRIRLLKDPFFHYVRYRERFLLVMKGSDLEVRKWRYNLFLFWQRYFHLWFQPYRVLIIELPKNCFSFLGYSLSFKMTHLVVRTKTLHNSFITDLITNEIDPIAPIRSIIAFLAKERFCDISGRPISKFAWTSLTDDDILDRIDRIWKNFFHYYGGSFNQAGLYCIKYILLLSCAKTLACKHKSTIRVVREESGSELFTKSFSKEREFVYPVLSNTRSRRERFWYLDIIQINPLANSWQKIRNKETKRFDR</sequence>
<dbReference type="Pfam" id="PF01824">
    <property type="entry name" value="MatK_N"/>
    <property type="match status" value="1"/>
</dbReference>
<dbReference type="GeneID" id="41854216"/>
<keyword evidence="7 10" id="KW-0150">Chloroplast</keyword>
<gene>
    <name evidence="6 10" type="primary">matK</name>
</gene>
<dbReference type="InterPro" id="IPR024942">
    <property type="entry name" value="Maturase_MatK_N"/>
</dbReference>
<evidence type="ECO:0000256" key="1">
    <source>
        <dbReference type="ARBA" id="ARBA00006621"/>
    </source>
</evidence>
<dbReference type="GO" id="GO:0003723">
    <property type="term" value="F:RNA binding"/>
    <property type="evidence" value="ECO:0007669"/>
    <property type="project" value="UniProtKB-KW"/>
</dbReference>
<keyword evidence="3 6" id="KW-0507">mRNA processing</keyword>
<dbReference type="GO" id="GO:0008033">
    <property type="term" value="P:tRNA processing"/>
    <property type="evidence" value="ECO:0007669"/>
    <property type="project" value="UniProtKB-KW"/>
</dbReference>
<dbReference type="RefSeq" id="YP_009701094.1">
    <property type="nucleotide sequence ID" value="NC_044894.1"/>
</dbReference>
<geneLocation type="chloroplast" evidence="10"/>
<dbReference type="PANTHER" id="PTHR34811:SF1">
    <property type="entry name" value="MATURASE K"/>
    <property type="match status" value="1"/>
</dbReference>
<dbReference type="EMBL" id="MN016936">
    <property type="protein sequence ID" value="QEQ14306.1"/>
    <property type="molecule type" value="Genomic_DNA"/>
</dbReference>
<keyword evidence="4 6" id="KW-0819">tRNA processing</keyword>
<name>A0A5J6CE49_9CONI</name>
<evidence type="ECO:0000256" key="6">
    <source>
        <dbReference type="HAMAP-Rule" id="MF_01390"/>
    </source>
</evidence>
<protein>
    <recommendedName>
        <fullName evidence="6">Maturase K</fullName>
    </recommendedName>
    <alternativeName>
        <fullName evidence="6">Intron maturase</fullName>
    </alternativeName>
</protein>
<comment type="function">
    <text evidence="6 7">Usually encoded in the trnK tRNA gene intron. Probably assists in splicing its own and other chloroplast group II introns.</text>
</comment>
<dbReference type="AlphaFoldDB" id="A0A5J6CE49"/>
<dbReference type="EMBL" id="MN016936">
    <property type="protein sequence ID" value="QEQ14299.1"/>
    <property type="molecule type" value="Genomic_DNA"/>
</dbReference>
<evidence type="ECO:0000256" key="5">
    <source>
        <dbReference type="ARBA" id="ARBA00022884"/>
    </source>
</evidence>
<evidence type="ECO:0000259" key="9">
    <source>
        <dbReference type="Pfam" id="PF01824"/>
    </source>
</evidence>
<evidence type="ECO:0000256" key="7">
    <source>
        <dbReference type="RuleBase" id="RU004226"/>
    </source>
</evidence>
<dbReference type="GO" id="GO:0006397">
    <property type="term" value="P:mRNA processing"/>
    <property type="evidence" value="ECO:0007669"/>
    <property type="project" value="UniProtKB-KW"/>
</dbReference>
<evidence type="ECO:0000259" key="8">
    <source>
        <dbReference type="Pfam" id="PF01348"/>
    </source>
</evidence>
<reference evidence="10" key="2">
    <citation type="submission" date="2019-05" db="EMBL/GenBank/DDBJ databases">
        <authorList>
            <person name="Qu X.-J."/>
            <person name="Fan S.-J."/>
            <person name="Wicke S."/>
            <person name="Yi T.-S."/>
        </authorList>
    </citation>
    <scope>NUCLEOTIDE SEQUENCE</scope>
</reference>
<evidence type="ECO:0000313" key="10">
    <source>
        <dbReference type="EMBL" id="QEQ14306.1"/>
    </source>
</evidence>
<reference evidence="10" key="1">
    <citation type="journal article" date="2019" name="Genome Biol. Evol.">
        <title>Plastome Reduction in the Only Parasitic Gymnosperm Parasitaxus Is Due to Losses of Photosynthesis but Not Housekeeping Genes and Apparently Involves the Secondary Gain of a Large Inverted Repeat.</title>
        <authorList>
            <person name="Qu X.J."/>
            <person name="Fan S.J."/>
            <person name="Wicke S."/>
            <person name="Yi T.S."/>
        </authorList>
    </citation>
    <scope>NUCLEOTIDE SEQUENCE</scope>
</reference>
<keyword evidence="2 7" id="KW-0934">Plastid</keyword>
<evidence type="ECO:0000256" key="3">
    <source>
        <dbReference type="ARBA" id="ARBA00022664"/>
    </source>
</evidence>
<dbReference type="InterPro" id="IPR024937">
    <property type="entry name" value="Domain_X"/>
</dbReference>
<organism evidence="10">
    <name type="scientific">Parasitaxus usta</name>
    <dbReference type="NCBI Taxonomy" id="56899"/>
    <lineage>
        <taxon>Eukaryota</taxon>
        <taxon>Viridiplantae</taxon>
        <taxon>Streptophyta</taxon>
        <taxon>Embryophyta</taxon>
        <taxon>Tracheophyta</taxon>
        <taxon>Spermatophyta</taxon>
        <taxon>Pinopsida</taxon>
        <taxon>Pinidae</taxon>
        <taxon>Conifers II</taxon>
        <taxon>Araucariales</taxon>
        <taxon>Podocarpaceae</taxon>
        <taxon>Parasitaxus</taxon>
    </lineage>
</organism>
<dbReference type="PANTHER" id="PTHR34811">
    <property type="entry name" value="MATURASE K"/>
    <property type="match status" value="1"/>
</dbReference>
<feature type="domain" description="Maturase MatK N-terminal" evidence="9">
    <location>
        <begin position="1"/>
        <end position="335"/>
    </location>
</feature>
<dbReference type="InterPro" id="IPR002866">
    <property type="entry name" value="Maturase_MatK"/>
</dbReference>
<dbReference type="GO" id="GO:0009507">
    <property type="term" value="C:chloroplast"/>
    <property type="evidence" value="ECO:0007669"/>
    <property type="project" value="UniProtKB-SubCell"/>
</dbReference>
<dbReference type="GO" id="GO:0008380">
    <property type="term" value="P:RNA splicing"/>
    <property type="evidence" value="ECO:0007669"/>
    <property type="project" value="UniProtKB-UniRule"/>
</dbReference>
<dbReference type="RefSeq" id="YP_009701100.1">
    <property type="nucleotide sequence ID" value="NC_044894.1"/>
</dbReference>
<evidence type="ECO:0000256" key="2">
    <source>
        <dbReference type="ARBA" id="ARBA00022640"/>
    </source>
</evidence>
<comment type="similarity">
    <text evidence="1 6">Belongs to the intron maturase 2 family. MatK subfamily.</text>
</comment>
<dbReference type="HAMAP" id="MF_01390">
    <property type="entry name" value="MatK"/>
    <property type="match status" value="1"/>
</dbReference>